<keyword evidence="2" id="KW-0732">Signal</keyword>
<evidence type="ECO:0000313" key="3">
    <source>
        <dbReference type="EMBL" id="NDJ16311.1"/>
    </source>
</evidence>
<keyword evidence="3" id="KW-0645">Protease</keyword>
<feature type="repeat" description="TPR" evidence="1">
    <location>
        <begin position="263"/>
        <end position="296"/>
    </location>
</feature>
<protein>
    <submittedName>
        <fullName evidence="3">Trypsin-like serine protease</fullName>
    </submittedName>
</protein>
<evidence type="ECO:0000313" key="4">
    <source>
        <dbReference type="Proteomes" id="UP000646053"/>
    </source>
</evidence>
<dbReference type="InterPro" id="IPR019734">
    <property type="entry name" value="TPR_rpt"/>
</dbReference>
<feature type="repeat" description="TPR" evidence="1">
    <location>
        <begin position="229"/>
        <end position="262"/>
    </location>
</feature>
<name>A0A8J8CIB5_9CYAN</name>
<keyword evidence="3" id="KW-0378">Hydrolase</keyword>
<dbReference type="InterPro" id="IPR001940">
    <property type="entry name" value="Peptidase_S1C"/>
</dbReference>
<dbReference type="PROSITE" id="PS50005">
    <property type="entry name" value="TPR"/>
    <property type="match status" value="2"/>
</dbReference>
<dbReference type="Pfam" id="PF13365">
    <property type="entry name" value="Trypsin_2"/>
    <property type="match status" value="1"/>
</dbReference>
<reference evidence="3" key="1">
    <citation type="submission" date="2019-12" db="EMBL/GenBank/DDBJ databases">
        <title>High-Quality draft genome sequences of three cyanobacteria isolated from the limestone walls of the Old Cathedral of Coimbra.</title>
        <authorList>
            <person name="Tiago I."/>
            <person name="Soares F."/>
            <person name="Portugal A."/>
        </authorList>
    </citation>
    <scope>NUCLEOTIDE SEQUENCE</scope>
    <source>
        <strain evidence="3">A</strain>
    </source>
</reference>
<gene>
    <name evidence="3" type="ORF">GS601_03225</name>
</gene>
<sequence>MKLLAKTVTVLNSAAILRSLAALIALGATHGAFALDPVTIYQRSSPAVAVIEAPNGKSFNRGSGFILSSKGFILTNQHIVGNNRQVRIKLADGSVYQGTVVSRNPNVDLAMIQIQPQKPLPSLRIQAVPPQIGQKVYAIGNPSSKATGMLDRSLSDGIVSRIDESGLIQFTASVTFGSSGGPLLNEDGYVVGIVRSGAPGTNFNFAVPVGAVNLLPGRRSTAGVQVQQINHYITVGLLQFRQNNFQKALQVFSAGIQQYPSDPTLYSNRGITRRFLRDHQGALKDFTRSIQLRPSSMAYFNQAVLYESDLKQPQQAIKDYSEAIRINQKWGSPITLGDAFYRRGRLQSQQGNKKAAIADFKQAAKVYSQFANRDRYRAAMDQITLITTQP</sequence>
<feature type="chain" id="PRO_5035268871" evidence="2">
    <location>
        <begin position="35"/>
        <end position="390"/>
    </location>
</feature>
<evidence type="ECO:0000256" key="2">
    <source>
        <dbReference type="SAM" id="SignalP"/>
    </source>
</evidence>
<dbReference type="GO" id="GO:0006508">
    <property type="term" value="P:proteolysis"/>
    <property type="evidence" value="ECO:0007669"/>
    <property type="project" value="UniProtKB-KW"/>
</dbReference>
<comment type="caution">
    <text evidence="3">The sequence shown here is derived from an EMBL/GenBank/DDBJ whole genome shotgun (WGS) entry which is preliminary data.</text>
</comment>
<accession>A0A8J8CIB5</accession>
<dbReference type="RefSeq" id="WP_162421832.1">
    <property type="nucleotide sequence ID" value="NZ_WVIE01000003.1"/>
</dbReference>
<dbReference type="Pfam" id="PF13181">
    <property type="entry name" value="TPR_8"/>
    <property type="match status" value="2"/>
</dbReference>
<feature type="signal peptide" evidence="2">
    <location>
        <begin position="1"/>
        <end position="34"/>
    </location>
</feature>
<dbReference type="InterPro" id="IPR011990">
    <property type="entry name" value="TPR-like_helical_dom_sf"/>
</dbReference>
<dbReference type="Gene3D" id="2.40.10.10">
    <property type="entry name" value="Trypsin-like serine proteases"/>
    <property type="match status" value="2"/>
</dbReference>
<dbReference type="PANTHER" id="PTHR22939">
    <property type="entry name" value="SERINE PROTEASE FAMILY S1C HTRA-RELATED"/>
    <property type="match status" value="1"/>
</dbReference>
<dbReference type="Gene3D" id="1.25.40.10">
    <property type="entry name" value="Tetratricopeptide repeat domain"/>
    <property type="match status" value="1"/>
</dbReference>
<dbReference type="Proteomes" id="UP000646053">
    <property type="component" value="Unassembled WGS sequence"/>
</dbReference>
<dbReference type="GO" id="GO:0004252">
    <property type="term" value="F:serine-type endopeptidase activity"/>
    <property type="evidence" value="ECO:0007669"/>
    <property type="project" value="InterPro"/>
</dbReference>
<dbReference type="PANTHER" id="PTHR22939:SF129">
    <property type="entry name" value="SERINE PROTEASE HTRA2, MITOCHONDRIAL"/>
    <property type="match status" value="1"/>
</dbReference>
<dbReference type="AlphaFoldDB" id="A0A8J8CIB5"/>
<dbReference type="PRINTS" id="PR00834">
    <property type="entry name" value="PROTEASES2C"/>
</dbReference>
<dbReference type="InterPro" id="IPR043504">
    <property type="entry name" value="Peptidase_S1_PA_chymotrypsin"/>
</dbReference>
<evidence type="ECO:0000256" key="1">
    <source>
        <dbReference type="PROSITE-ProRule" id="PRU00339"/>
    </source>
</evidence>
<dbReference type="InterPro" id="IPR009003">
    <property type="entry name" value="Peptidase_S1_PA"/>
</dbReference>
<dbReference type="SMART" id="SM00028">
    <property type="entry name" value="TPR"/>
    <property type="match status" value="4"/>
</dbReference>
<proteinExistence type="predicted"/>
<keyword evidence="4" id="KW-1185">Reference proteome</keyword>
<keyword evidence="1" id="KW-0802">TPR repeat</keyword>
<dbReference type="EMBL" id="WVIE01000003">
    <property type="protein sequence ID" value="NDJ16311.1"/>
    <property type="molecule type" value="Genomic_DNA"/>
</dbReference>
<dbReference type="SUPFAM" id="SSF50494">
    <property type="entry name" value="Trypsin-like serine proteases"/>
    <property type="match status" value="1"/>
</dbReference>
<organism evidence="3 4">
    <name type="scientific">Myxacorys almedinensis A</name>
    <dbReference type="NCBI Taxonomy" id="2690445"/>
    <lineage>
        <taxon>Bacteria</taxon>
        <taxon>Bacillati</taxon>
        <taxon>Cyanobacteriota</taxon>
        <taxon>Cyanophyceae</taxon>
        <taxon>Leptolyngbyales</taxon>
        <taxon>Leptolyngbyaceae</taxon>
        <taxon>Myxacorys</taxon>
        <taxon>Myxacorys almedinensis</taxon>
    </lineage>
</organism>
<dbReference type="SUPFAM" id="SSF48452">
    <property type="entry name" value="TPR-like"/>
    <property type="match status" value="1"/>
</dbReference>